<dbReference type="AlphaFoldDB" id="A0A6P1BAW5"/>
<evidence type="ECO:0000259" key="1">
    <source>
        <dbReference type="Pfam" id="PF18894"/>
    </source>
</evidence>
<feature type="domain" description="Putative phage metallopeptidase" evidence="1">
    <location>
        <begin position="20"/>
        <end position="176"/>
    </location>
</feature>
<evidence type="ECO:0000313" key="2">
    <source>
        <dbReference type="EMBL" id="NEU94790.1"/>
    </source>
</evidence>
<organism evidence="2 3">
    <name type="scientific">Bradyrhizobium uaiense</name>
    <dbReference type="NCBI Taxonomy" id="2594946"/>
    <lineage>
        <taxon>Bacteria</taxon>
        <taxon>Pseudomonadati</taxon>
        <taxon>Pseudomonadota</taxon>
        <taxon>Alphaproteobacteria</taxon>
        <taxon>Hyphomicrobiales</taxon>
        <taxon>Nitrobacteraceae</taxon>
        <taxon>Bradyrhizobium</taxon>
    </lineage>
</organism>
<dbReference type="EMBL" id="VKHP01000006">
    <property type="protein sequence ID" value="NEU94790.1"/>
    <property type="molecule type" value="Genomic_DNA"/>
</dbReference>
<sequence>MAEGAGTAIPFWPAPDFAAWIFDTFINEGAPLENAEHAHLREASIGVLWTGVENSKRQRTIVGRAELGETIGGSDPWSKGRAVQQLEGWFGLVPDFILTFSAPYADQADDATFCALVEHELSHCAQERDAYGMPKFRKFGAPSFCMRGHDIEEFVGVVARYGADASGVRALVDAANAGPTIAAADITFACGNCQR</sequence>
<accession>A0A6P1BAW5</accession>
<protein>
    <recommendedName>
        <fullName evidence="1">Putative phage metallopeptidase domain-containing protein</fullName>
    </recommendedName>
</protein>
<reference evidence="2 3" key="1">
    <citation type="journal article" date="2020" name="Arch. Microbiol.">
        <title>Bradyrhizobium uaiense sp. nov., a new highly efficient cowpea symbiont.</title>
        <authorList>
            <person name="Cabral Michel D."/>
            <person name="Azarias Guimaraes A."/>
            <person name="Martins da Costa E."/>
            <person name="Soares de Carvalho T."/>
            <person name="Balsanelli E."/>
            <person name="Willems A."/>
            <person name="Maltempi de Souza E."/>
            <person name="de Souza Moreira F.M."/>
        </authorList>
    </citation>
    <scope>NUCLEOTIDE SEQUENCE [LARGE SCALE GENOMIC DNA]</scope>
    <source>
        <strain evidence="2 3">UFLA 03-164</strain>
    </source>
</reference>
<evidence type="ECO:0000313" key="3">
    <source>
        <dbReference type="Proteomes" id="UP000468531"/>
    </source>
</evidence>
<name>A0A6P1BAW5_9BRAD</name>
<keyword evidence="3" id="KW-1185">Reference proteome</keyword>
<gene>
    <name evidence="2" type="ORF">FNJ47_02850</name>
</gene>
<comment type="caution">
    <text evidence="2">The sequence shown here is derived from an EMBL/GenBank/DDBJ whole genome shotgun (WGS) entry which is preliminary data.</text>
</comment>
<dbReference type="InterPro" id="IPR043998">
    <property type="entry name" value="Put_Metallopep"/>
</dbReference>
<proteinExistence type="predicted"/>
<dbReference type="Proteomes" id="UP000468531">
    <property type="component" value="Unassembled WGS sequence"/>
</dbReference>
<dbReference type="Pfam" id="PF18894">
    <property type="entry name" value="PhageMetallopep"/>
    <property type="match status" value="1"/>
</dbReference>